<dbReference type="OrthoDB" id="9796523at2"/>
<comment type="caution">
    <text evidence="1">The sequence shown here is derived from an EMBL/GenBank/DDBJ whole genome shotgun (WGS) entry which is preliminary data.</text>
</comment>
<dbReference type="AlphaFoldDB" id="A0A1J5TST7"/>
<organism evidence="1 2">
    <name type="scientific">Bathymodiolus thermophilus thioautotrophic gill symbiont</name>
    <dbReference type="NCBI Taxonomy" id="2360"/>
    <lineage>
        <taxon>Bacteria</taxon>
        <taxon>Pseudomonadati</taxon>
        <taxon>Pseudomonadota</taxon>
        <taxon>Gammaproteobacteria</taxon>
        <taxon>sulfur-oxidizing symbionts</taxon>
    </lineage>
</organism>
<gene>
    <name evidence="1" type="ORF">BGC33_08725</name>
</gene>
<protein>
    <recommendedName>
        <fullName evidence="3">CRISPR-associated protein</fullName>
    </recommendedName>
</protein>
<evidence type="ECO:0000313" key="1">
    <source>
        <dbReference type="EMBL" id="OIR23939.1"/>
    </source>
</evidence>
<accession>A0A1J5TST7</accession>
<evidence type="ECO:0000313" key="2">
    <source>
        <dbReference type="Proteomes" id="UP000182798"/>
    </source>
</evidence>
<dbReference type="Pfam" id="PF13707">
    <property type="entry name" value="RloB"/>
    <property type="match status" value="1"/>
</dbReference>
<dbReference type="InterPro" id="IPR025591">
    <property type="entry name" value="RloB"/>
</dbReference>
<evidence type="ECO:0008006" key="3">
    <source>
        <dbReference type="Google" id="ProtNLM"/>
    </source>
</evidence>
<dbReference type="EMBL" id="MIQH01000951">
    <property type="protein sequence ID" value="OIR23939.1"/>
    <property type="molecule type" value="Genomic_DNA"/>
</dbReference>
<dbReference type="RefSeq" id="WP_071565134.1">
    <property type="nucleotide sequence ID" value="NZ_MIQH01000951.1"/>
</dbReference>
<dbReference type="Proteomes" id="UP000182798">
    <property type="component" value="Unassembled WGS sequence"/>
</dbReference>
<proteinExistence type="predicted"/>
<reference evidence="2" key="1">
    <citation type="submission" date="2016-09" db="EMBL/GenBank/DDBJ databases">
        <title>Genome Sequence of Bathymodiolus thermophilus sulfur-oxidizing gill endosymbiont.</title>
        <authorList>
            <person name="Ponnudurai R."/>
            <person name="Kleiner M."/>
            <person name="Sayavedra L."/>
            <person name="Thuermer A."/>
            <person name="Felbeck H."/>
            <person name="Schlueter R."/>
            <person name="Schweder T."/>
            <person name="Markert S."/>
        </authorList>
    </citation>
    <scope>NUCLEOTIDE SEQUENCE [LARGE SCALE GENOMIC DNA]</scope>
    <source>
        <strain evidence="2">BAT/CrabSpa'14</strain>
    </source>
</reference>
<name>A0A1J5TST7_9GAMM</name>
<sequence>MAKCRIKTGFNFREPPTKEDYDRVLIVCEGKTEVNYFKELIGYLKLSTVNIEILDIKQTTPDSLFNRAKELYRASKKQGNPFDRVYCVFDKDGHAKYQQTKSHIDQVTPKNTYYYAFSEPCFEFWLLLHFVKTDKPFSNFDDLKKDKKFKQYFPNYDKSENIFNNLQDKVSIACQNAKHNPHTNVDELIDYLKQIK</sequence>